<feature type="compositionally biased region" description="Polar residues" evidence="1">
    <location>
        <begin position="691"/>
        <end position="725"/>
    </location>
</feature>
<feature type="compositionally biased region" description="Low complexity" evidence="1">
    <location>
        <begin position="447"/>
        <end position="468"/>
    </location>
</feature>
<dbReference type="HOGENOM" id="CLU_343309_0_0_1"/>
<feature type="compositionally biased region" description="Polar residues" evidence="1">
    <location>
        <begin position="149"/>
        <end position="188"/>
    </location>
</feature>
<feature type="region of interest" description="Disordered" evidence="1">
    <location>
        <begin position="437"/>
        <end position="515"/>
    </location>
</feature>
<accession>G0NZJ9</accession>
<name>G0NZJ9_CAEBE</name>
<feature type="compositionally biased region" description="Basic and acidic residues" evidence="1">
    <location>
        <begin position="212"/>
        <end position="222"/>
    </location>
</feature>
<evidence type="ECO:0000313" key="2">
    <source>
        <dbReference type="EMBL" id="EGT41221.1"/>
    </source>
</evidence>
<feature type="compositionally biased region" description="Polar residues" evidence="1">
    <location>
        <begin position="295"/>
        <end position="316"/>
    </location>
</feature>
<protein>
    <submittedName>
        <fullName evidence="2">Uncharacterized protein</fullName>
    </submittedName>
</protein>
<proteinExistence type="predicted"/>
<feature type="region of interest" description="Disordered" evidence="1">
    <location>
        <begin position="295"/>
        <end position="318"/>
    </location>
</feature>
<sequence>MVDALISQTELGFKLIQGTNPRNMQFTPTAMFFVNCTQSREVSSFIHNLWSIPSKMYYHERGREREQQLYERHILGKTIKRIKGDMLTQLLEKGRFTDDIRRWVTGSSDITEYSKVLPFLNVSLPIQNEVVSKESFNFTMENGRSTKSVALQTEGSGESNIETSTTISEGSDSSAAQPIHTSTSETYHNSSSTPENSESSEKDVNPSSQDSQTDKTSEEMREEIVNSTLEHIALTTSVPVQTIKSEASTTSIIDTEQSIKTLDAPNDLILATGNPEEHHFSAQSTQNSLLIENNTEPTTKSSSETHNSSTPEISKPSQEDVIVFHVSYSNHTDDDISILIKNSSDIFDVHNSSSELPDALHTTIKTSFNLKKSNTEMEVQNPNTMTTTSETYNISTLITLPSQEDRLISSVEYGNQTDDFASTLIKSSSDIFDVHNSSSELPDALNTSSKPSTPETSKSSQKSTTSEPIPNPESEESNTEASENSILDTGNGVPEIHYTSTPITSQSSQQDGTVSRVDFSNQTDDFTSTLIKNSSDIFDVHNSSSELPDSLHTTPKPSFNSTNFNTETEITNLYTLTTTSETYDISTPMTSQSLQEDGLISSDESGNQTDDVASTLIKDSSIIFDVHNSSSELPDALNTTSKPLFSLKNSNTETEVRNSNTITSTLETYKISTPGTPDLSQEDGIGSSVSYSNQTDEFTSTSKPLLNLKNPNTKTKAQNSNTVGNESYLPDDPDNATRTLAMDDYLNLRPPSSIEASNETTLAGHSVNTPAPTTVRQSLLSRLAPSTLHARDRMHTSTELPKTTTRYLSKCAKDRLLNNKSVREF</sequence>
<dbReference type="InParanoid" id="G0NZJ9"/>
<dbReference type="STRING" id="135651.G0NZJ9"/>
<feature type="region of interest" description="Disordered" evidence="1">
    <location>
        <begin position="545"/>
        <end position="564"/>
    </location>
</feature>
<organism evidence="3">
    <name type="scientific">Caenorhabditis brenneri</name>
    <name type="common">Nematode worm</name>
    <dbReference type="NCBI Taxonomy" id="135651"/>
    <lineage>
        <taxon>Eukaryota</taxon>
        <taxon>Metazoa</taxon>
        <taxon>Ecdysozoa</taxon>
        <taxon>Nematoda</taxon>
        <taxon>Chromadorea</taxon>
        <taxon>Rhabditida</taxon>
        <taxon>Rhabditina</taxon>
        <taxon>Rhabditomorpha</taxon>
        <taxon>Rhabditoidea</taxon>
        <taxon>Rhabditidae</taxon>
        <taxon>Peloderinae</taxon>
        <taxon>Caenorhabditis</taxon>
    </lineage>
</organism>
<dbReference type="Proteomes" id="UP000008068">
    <property type="component" value="Unassembled WGS sequence"/>
</dbReference>
<feature type="region of interest" description="Disordered" evidence="1">
    <location>
        <begin position="691"/>
        <end position="734"/>
    </location>
</feature>
<feature type="region of interest" description="Disordered" evidence="1">
    <location>
        <begin position="149"/>
        <end position="222"/>
    </location>
</feature>
<keyword evidence="3" id="KW-1185">Reference proteome</keyword>
<evidence type="ECO:0000313" key="3">
    <source>
        <dbReference type="Proteomes" id="UP000008068"/>
    </source>
</evidence>
<dbReference type="EMBL" id="GL379990">
    <property type="protein sequence ID" value="EGT41221.1"/>
    <property type="molecule type" value="Genomic_DNA"/>
</dbReference>
<dbReference type="AlphaFoldDB" id="G0NZJ9"/>
<reference evidence="3" key="1">
    <citation type="submission" date="2011-07" db="EMBL/GenBank/DDBJ databases">
        <authorList>
            <consortium name="Caenorhabditis brenneri Sequencing and Analysis Consortium"/>
            <person name="Wilson R.K."/>
        </authorList>
    </citation>
    <scope>NUCLEOTIDE SEQUENCE [LARGE SCALE GENOMIC DNA]</scope>
    <source>
        <strain evidence="3">PB2801</strain>
    </source>
</reference>
<evidence type="ECO:0000256" key="1">
    <source>
        <dbReference type="SAM" id="MobiDB-lite"/>
    </source>
</evidence>
<gene>
    <name evidence="2" type="ORF">CAEBREN_16353</name>
</gene>